<evidence type="ECO:0000313" key="2">
    <source>
        <dbReference type="Proteomes" id="UP000326565"/>
    </source>
</evidence>
<proteinExistence type="predicted"/>
<dbReference type="OrthoDB" id="47007at2759"/>
<dbReference type="Gene3D" id="3.40.50.1000">
    <property type="entry name" value="HAD superfamily/HAD-like"/>
    <property type="match status" value="1"/>
</dbReference>
<keyword evidence="2" id="KW-1185">Reference proteome</keyword>
<dbReference type="InterPro" id="IPR023198">
    <property type="entry name" value="PGP-like_dom2"/>
</dbReference>
<dbReference type="SUPFAM" id="SSF56784">
    <property type="entry name" value="HAD-like"/>
    <property type="match status" value="1"/>
</dbReference>
<dbReference type="InterPro" id="IPR023214">
    <property type="entry name" value="HAD_sf"/>
</dbReference>
<sequence>MLPQAEGPIKADLVIFDFDGTLFDSYLSVIDSITRTFAALLPSYTPPHTQIEHIISTGGSAYDVFRALHPSPSSLDAGTEELWVKTYRALYDEYAQDLVKPYPGARELLYLLREDKVPIAIVSNKGVGAIRTALERNGFSGVIPDDLVVGDNTPGAGKKPDPASFVNVVVPRLKEMKGDNYCLDEKRVLVVGDTVADINFAKNINAMACWCRYGQGSKEECEKLKPDAVVNSLEEVAGVLYTLGG</sequence>
<dbReference type="InterPro" id="IPR036412">
    <property type="entry name" value="HAD-like_sf"/>
</dbReference>
<dbReference type="SFLD" id="SFLDS00003">
    <property type="entry name" value="Haloacid_Dehalogenase"/>
    <property type="match status" value="1"/>
</dbReference>
<dbReference type="Pfam" id="PF13419">
    <property type="entry name" value="HAD_2"/>
    <property type="match status" value="1"/>
</dbReference>
<dbReference type="Gene3D" id="1.10.150.240">
    <property type="entry name" value="Putative phosphatase, domain 2"/>
    <property type="match status" value="1"/>
</dbReference>
<dbReference type="SFLD" id="SFLDG01129">
    <property type="entry name" value="C1.5:_HAD__Beta-PGM__Phosphata"/>
    <property type="match status" value="1"/>
</dbReference>
<accession>A0A5N5WMU6</accession>
<dbReference type="GO" id="GO:0008967">
    <property type="term" value="F:phosphoglycolate phosphatase activity"/>
    <property type="evidence" value="ECO:0007669"/>
    <property type="project" value="TreeGrafter"/>
</dbReference>
<reference evidence="1 2" key="1">
    <citation type="submission" date="2019-04" db="EMBL/GenBank/DDBJ databases">
        <title>Friends and foes A comparative genomics study of 23 Aspergillus species from section Flavi.</title>
        <authorList>
            <consortium name="DOE Joint Genome Institute"/>
            <person name="Kjaerbolling I."/>
            <person name="Vesth T."/>
            <person name="Frisvad J.C."/>
            <person name="Nybo J.L."/>
            <person name="Theobald S."/>
            <person name="Kildgaard S."/>
            <person name="Isbrandt T."/>
            <person name="Kuo A."/>
            <person name="Sato A."/>
            <person name="Lyhne E.K."/>
            <person name="Kogle M.E."/>
            <person name="Wiebenga A."/>
            <person name="Kun R.S."/>
            <person name="Lubbers R.J."/>
            <person name="Makela M.R."/>
            <person name="Barry K."/>
            <person name="Chovatia M."/>
            <person name="Clum A."/>
            <person name="Daum C."/>
            <person name="Haridas S."/>
            <person name="He G."/>
            <person name="LaButti K."/>
            <person name="Lipzen A."/>
            <person name="Mondo S."/>
            <person name="Riley R."/>
            <person name="Salamov A."/>
            <person name="Simmons B.A."/>
            <person name="Magnuson J.K."/>
            <person name="Henrissat B."/>
            <person name="Mortensen U.H."/>
            <person name="Larsen T.O."/>
            <person name="Devries R.P."/>
            <person name="Grigoriev I.V."/>
            <person name="Machida M."/>
            <person name="Baker S.E."/>
            <person name="Andersen M.R."/>
        </authorList>
    </citation>
    <scope>NUCLEOTIDE SEQUENCE [LARGE SCALE GENOMIC DNA]</scope>
    <source>
        <strain evidence="1 2">CBS 151.66</strain>
    </source>
</reference>
<dbReference type="GO" id="GO:0006281">
    <property type="term" value="P:DNA repair"/>
    <property type="evidence" value="ECO:0007669"/>
    <property type="project" value="TreeGrafter"/>
</dbReference>
<protein>
    <submittedName>
        <fullName evidence="1">HAD-like domain-containing protein</fullName>
    </submittedName>
</protein>
<dbReference type="Proteomes" id="UP000326565">
    <property type="component" value="Unassembled WGS sequence"/>
</dbReference>
<evidence type="ECO:0000313" key="1">
    <source>
        <dbReference type="EMBL" id="KAB8069878.1"/>
    </source>
</evidence>
<gene>
    <name evidence="1" type="ORF">BDV29DRAFT_43467</name>
</gene>
<name>A0A5N5WMU6_9EURO</name>
<dbReference type="InterPro" id="IPR041492">
    <property type="entry name" value="HAD_2"/>
</dbReference>
<dbReference type="AlphaFoldDB" id="A0A5N5WMU6"/>
<dbReference type="PANTHER" id="PTHR43434">
    <property type="entry name" value="PHOSPHOGLYCOLATE PHOSPHATASE"/>
    <property type="match status" value="1"/>
</dbReference>
<organism evidence="1 2">
    <name type="scientific">Aspergillus leporis</name>
    <dbReference type="NCBI Taxonomy" id="41062"/>
    <lineage>
        <taxon>Eukaryota</taxon>
        <taxon>Fungi</taxon>
        <taxon>Dikarya</taxon>
        <taxon>Ascomycota</taxon>
        <taxon>Pezizomycotina</taxon>
        <taxon>Eurotiomycetes</taxon>
        <taxon>Eurotiomycetidae</taxon>
        <taxon>Eurotiales</taxon>
        <taxon>Aspergillaceae</taxon>
        <taxon>Aspergillus</taxon>
        <taxon>Aspergillus subgen. Circumdati</taxon>
    </lineage>
</organism>
<dbReference type="EMBL" id="ML732323">
    <property type="protein sequence ID" value="KAB8069878.1"/>
    <property type="molecule type" value="Genomic_DNA"/>
</dbReference>
<dbReference type="PANTHER" id="PTHR43434:SF1">
    <property type="entry name" value="PHOSPHOGLYCOLATE PHOSPHATASE"/>
    <property type="match status" value="1"/>
</dbReference>
<dbReference type="InterPro" id="IPR050155">
    <property type="entry name" value="HAD-like_hydrolase_sf"/>
</dbReference>